<feature type="compositionally biased region" description="Low complexity" evidence="1">
    <location>
        <begin position="191"/>
        <end position="202"/>
    </location>
</feature>
<organism evidence="2 3">
    <name type="scientific">Bradyrhizobium betae</name>
    <dbReference type="NCBI Taxonomy" id="244734"/>
    <lineage>
        <taxon>Bacteria</taxon>
        <taxon>Pseudomonadati</taxon>
        <taxon>Pseudomonadota</taxon>
        <taxon>Alphaproteobacteria</taxon>
        <taxon>Hyphomicrobiales</taxon>
        <taxon>Nitrobacteraceae</taxon>
        <taxon>Bradyrhizobium</taxon>
    </lineage>
</organism>
<feature type="region of interest" description="Disordered" evidence="1">
    <location>
        <begin position="191"/>
        <end position="217"/>
    </location>
</feature>
<evidence type="ECO:0000256" key="1">
    <source>
        <dbReference type="SAM" id="MobiDB-lite"/>
    </source>
</evidence>
<accession>A0A4Q1UPQ6</accession>
<evidence type="ECO:0000313" key="2">
    <source>
        <dbReference type="EMBL" id="RXT37861.1"/>
    </source>
</evidence>
<evidence type="ECO:0000313" key="3">
    <source>
        <dbReference type="Proteomes" id="UP000290819"/>
    </source>
</evidence>
<reference evidence="2 3" key="1">
    <citation type="submission" date="2017-03" db="EMBL/GenBank/DDBJ databases">
        <authorList>
            <person name="Safronova V.I."/>
            <person name="Sazanova A.L."/>
            <person name="Chirak E.R."/>
        </authorList>
    </citation>
    <scope>NUCLEOTIDE SEQUENCE [LARGE SCALE GENOMIC DNA]</scope>
    <source>
        <strain evidence="2 3">Opo-243</strain>
    </source>
</reference>
<name>A0A4Q1UPQ6_9BRAD</name>
<keyword evidence="3" id="KW-1185">Reference proteome</keyword>
<gene>
    <name evidence="2" type="ORF">B5V03_31955</name>
</gene>
<protein>
    <submittedName>
        <fullName evidence="2">Uncharacterized protein</fullName>
    </submittedName>
</protein>
<dbReference type="EMBL" id="MZXW01000047">
    <property type="protein sequence ID" value="RXT37861.1"/>
    <property type="molecule type" value="Genomic_DNA"/>
</dbReference>
<dbReference type="AlphaFoldDB" id="A0A4Q1UPQ6"/>
<proteinExistence type="predicted"/>
<dbReference type="Proteomes" id="UP000290819">
    <property type="component" value="Unassembled WGS sequence"/>
</dbReference>
<sequence>MVDRVKCELGRALADNPPLESWAGVITLTLEVDQTGSVVPSTSLVGPFNTGTYGLDIGAGVTGKSVQTSLVNIYFPVYELLAFADACPVAPKNQLEDSLGLHEWVNRTLSLKTQEGALFKDKDKAIGYTLEFDLDLTAGITPGFTFTRVSGKTGLAVGRKTVNTLEIALADAGITPPARLVTYERVPVAPKPAEAKPANEPAATDEAPKAPAESFRYQKRYVTKPGGGVSADAKKRLDVVIQQLQLKNIRVRGF</sequence>
<comment type="caution">
    <text evidence="2">The sequence shown here is derived from an EMBL/GenBank/DDBJ whole genome shotgun (WGS) entry which is preliminary data.</text>
</comment>